<proteinExistence type="inferred from homology"/>
<keyword evidence="7" id="KW-0969">Cilium</keyword>
<dbReference type="InterPro" id="IPR006300">
    <property type="entry name" value="FlgB"/>
</dbReference>
<dbReference type="NCBIfam" id="TIGR01396">
    <property type="entry name" value="FlgB"/>
    <property type="match status" value="1"/>
</dbReference>
<protein>
    <recommendedName>
        <fullName evidence="3 6">Flagellar basal body rod protein FlgB</fullName>
    </recommendedName>
</protein>
<evidence type="ECO:0000313" key="7">
    <source>
        <dbReference type="EMBL" id="MBO8457596.1"/>
    </source>
</evidence>
<dbReference type="InterPro" id="IPR019776">
    <property type="entry name" value="Flagellar_basal_body_rod_CS"/>
</dbReference>
<comment type="function">
    <text evidence="5 6">Structural component of flagellum, the bacterial motility apparatus. Part of the rod structure of flagellar basal body.</text>
</comment>
<evidence type="ECO:0000313" key="8">
    <source>
        <dbReference type="Proteomes" id="UP000823638"/>
    </source>
</evidence>
<reference evidence="7" key="2">
    <citation type="journal article" date="2021" name="PeerJ">
        <title>Extensive microbial diversity within the chicken gut microbiome revealed by metagenomics and culture.</title>
        <authorList>
            <person name="Gilroy R."/>
            <person name="Ravi A."/>
            <person name="Getino M."/>
            <person name="Pursley I."/>
            <person name="Horton D.L."/>
            <person name="Alikhan N.F."/>
            <person name="Baker D."/>
            <person name="Gharbi K."/>
            <person name="Hall N."/>
            <person name="Watson M."/>
            <person name="Adriaenssens E.M."/>
            <person name="Foster-Nyarko E."/>
            <person name="Jarju S."/>
            <person name="Secka A."/>
            <person name="Antonio M."/>
            <person name="Oren A."/>
            <person name="Chaudhuri R.R."/>
            <person name="La Ragione R."/>
            <person name="Hildebrand F."/>
            <person name="Pallen M.J."/>
        </authorList>
    </citation>
    <scope>NUCLEOTIDE SEQUENCE</scope>
    <source>
        <strain evidence="7">10532</strain>
    </source>
</reference>
<evidence type="ECO:0000256" key="4">
    <source>
        <dbReference type="ARBA" id="ARBA00023143"/>
    </source>
</evidence>
<keyword evidence="7" id="KW-0966">Cell projection</keyword>
<comment type="subunit">
    <text evidence="6">The basal body constitutes a major portion of the flagellar organelle and consists of a number of rings mounted on a central rod.</text>
</comment>
<name>A0A9D9HPC4_9SPIR</name>
<comment type="subcellular location">
    <subcellularLocation>
        <location evidence="1 6">Bacterial flagellum basal body</location>
    </subcellularLocation>
</comment>
<evidence type="ECO:0000256" key="3">
    <source>
        <dbReference type="ARBA" id="ARBA00014376"/>
    </source>
</evidence>
<accession>A0A9D9HPC4</accession>
<evidence type="ECO:0000256" key="2">
    <source>
        <dbReference type="ARBA" id="ARBA00009677"/>
    </source>
</evidence>
<dbReference type="GO" id="GO:0030694">
    <property type="term" value="C:bacterial-type flagellum basal body, rod"/>
    <property type="evidence" value="ECO:0007669"/>
    <property type="project" value="InterPro"/>
</dbReference>
<dbReference type="Proteomes" id="UP000823638">
    <property type="component" value="Unassembled WGS sequence"/>
</dbReference>
<gene>
    <name evidence="7" type="primary">flgB</name>
    <name evidence="7" type="ORF">IAA81_05130</name>
</gene>
<evidence type="ECO:0000256" key="6">
    <source>
        <dbReference type="PIRNR" id="PIRNR002889"/>
    </source>
</evidence>
<organism evidence="7 8">
    <name type="scientific">Candidatus Gallitreponema excrementavium</name>
    <dbReference type="NCBI Taxonomy" id="2840840"/>
    <lineage>
        <taxon>Bacteria</taxon>
        <taxon>Pseudomonadati</taxon>
        <taxon>Spirochaetota</taxon>
        <taxon>Spirochaetia</taxon>
        <taxon>Spirochaetales</taxon>
        <taxon>Candidatus Gallitreponema</taxon>
    </lineage>
</organism>
<dbReference type="PIRSF" id="PIRSF002889">
    <property type="entry name" value="Rod_FlgB"/>
    <property type="match status" value="1"/>
</dbReference>
<dbReference type="EMBL" id="JADIMM010000070">
    <property type="protein sequence ID" value="MBO8457596.1"/>
    <property type="molecule type" value="Genomic_DNA"/>
</dbReference>
<comment type="caution">
    <text evidence="7">The sequence shown here is derived from an EMBL/GenBank/DDBJ whole genome shotgun (WGS) entry which is preliminary data.</text>
</comment>
<dbReference type="AlphaFoldDB" id="A0A9D9HPC4"/>
<evidence type="ECO:0000256" key="1">
    <source>
        <dbReference type="ARBA" id="ARBA00004117"/>
    </source>
</evidence>
<sequence length="137" mass="15742">MNSFLKTTDLLHRAMDVSALRYEVTANNLANSEVPNFKRSEINFESELKKALESEEAAKTAFQMTTTSEKHIPSNRYIDYRTIEPRRVLDYTTTSKANGNNVDPEQEAMNLLKIQLNYSLLTQLQSFEFSQVKSVLK</sequence>
<keyword evidence="4 6" id="KW-0975">Bacterial flagellum</keyword>
<reference evidence="7" key="1">
    <citation type="submission" date="2020-10" db="EMBL/GenBank/DDBJ databases">
        <authorList>
            <person name="Gilroy R."/>
        </authorList>
    </citation>
    <scope>NUCLEOTIDE SEQUENCE</scope>
    <source>
        <strain evidence="7">10532</strain>
    </source>
</reference>
<keyword evidence="7" id="KW-0282">Flagellum</keyword>
<evidence type="ECO:0000256" key="5">
    <source>
        <dbReference type="ARBA" id="ARBA00024934"/>
    </source>
</evidence>
<dbReference type="PROSITE" id="PS00588">
    <property type="entry name" value="FLAGELLA_BB_ROD"/>
    <property type="match status" value="1"/>
</dbReference>
<dbReference type="GO" id="GO:0071973">
    <property type="term" value="P:bacterial-type flagellum-dependent cell motility"/>
    <property type="evidence" value="ECO:0007669"/>
    <property type="project" value="InterPro"/>
</dbReference>
<comment type="similarity">
    <text evidence="2 6">Belongs to the flagella basal body rod proteins family.</text>
</comment>